<evidence type="ECO:0000313" key="2">
    <source>
        <dbReference type="Proteomes" id="UP000076722"/>
    </source>
</evidence>
<keyword evidence="2" id="KW-1185">Reference proteome</keyword>
<dbReference type="STRING" id="1314777.A0A165ADM2"/>
<dbReference type="EMBL" id="KV419394">
    <property type="protein sequence ID" value="KZS98838.1"/>
    <property type="molecule type" value="Genomic_DNA"/>
</dbReference>
<dbReference type="OrthoDB" id="2161780at2759"/>
<gene>
    <name evidence="1" type="ORF">SISNIDRAFT_403791</name>
</gene>
<protein>
    <submittedName>
        <fullName evidence="1">Uncharacterized protein</fullName>
    </submittedName>
</protein>
<feature type="non-terminal residue" evidence="1">
    <location>
        <position position="1"/>
    </location>
</feature>
<reference evidence="1 2" key="1">
    <citation type="journal article" date="2016" name="Mol. Biol. Evol.">
        <title>Comparative Genomics of Early-Diverging Mushroom-Forming Fungi Provides Insights into the Origins of Lignocellulose Decay Capabilities.</title>
        <authorList>
            <person name="Nagy L.G."/>
            <person name="Riley R."/>
            <person name="Tritt A."/>
            <person name="Adam C."/>
            <person name="Daum C."/>
            <person name="Floudas D."/>
            <person name="Sun H."/>
            <person name="Yadav J.S."/>
            <person name="Pangilinan J."/>
            <person name="Larsson K.H."/>
            <person name="Matsuura K."/>
            <person name="Barry K."/>
            <person name="Labutti K."/>
            <person name="Kuo R."/>
            <person name="Ohm R.A."/>
            <person name="Bhattacharya S.S."/>
            <person name="Shirouzu T."/>
            <person name="Yoshinaga Y."/>
            <person name="Martin F.M."/>
            <person name="Grigoriev I.V."/>
            <person name="Hibbett D.S."/>
        </authorList>
    </citation>
    <scope>NUCLEOTIDE SEQUENCE [LARGE SCALE GENOMIC DNA]</scope>
    <source>
        <strain evidence="1 2">HHB9708</strain>
    </source>
</reference>
<organism evidence="1 2">
    <name type="scientific">Sistotremastrum niveocremeum HHB9708</name>
    <dbReference type="NCBI Taxonomy" id="1314777"/>
    <lineage>
        <taxon>Eukaryota</taxon>
        <taxon>Fungi</taxon>
        <taxon>Dikarya</taxon>
        <taxon>Basidiomycota</taxon>
        <taxon>Agaricomycotina</taxon>
        <taxon>Agaricomycetes</taxon>
        <taxon>Sistotremastrales</taxon>
        <taxon>Sistotremastraceae</taxon>
        <taxon>Sertulicium</taxon>
        <taxon>Sertulicium niveocremeum</taxon>
    </lineage>
</organism>
<evidence type="ECO:0000313" key="1">
    <source>
        <dbReference type="EMBL" id="KZS98838.1"/>
    </source>
</evidence>
<dbReference type="AlphaFoldDB" id="A0A165ADM2"/>
<dbReference type="Proteomes" id="UP000076722">
    <property type="component" value="Unassembled WGS sequence"/>
</dbReference>
<accession>A0A165ADM2</accession>
<name>A0A165ADM2_9AGAM</name>
<sequence length="300" mass="33883">ALYGLYPQGHGQLLGQTIFTAVMVYAHLVTMSTSESKFTVEPLITLPKGHGPVEKLKTRIRDELLTLSNRDIIKNKELMELATDMGSDLCINTFAVNFKTADGRKNEDVMEANALNARILKRLSIVDPKTTRNTVPLILMSTVLSQAAYQDSLDVYKARLGLRGQQDLYVLVNTNMSPFATEFGILKEIMKALTSIIEEEVDVALYRNTLKPARHDFVMQGTEKIFLANLPMYNMENHRQQLVITGDLPDEVKQEYVDQRAQNPNALFVLRNTNDLTLDEVLSTGEFRAQIYKVVTKLKE</sequence>
<proteinExistence type="predicted"/>